<evidence type="ECO:0000313" key="1">
    <source>
        <dbReference type="EMBL" id="KED04540.1"/>
    </source>
</evidence>
<gene>
    <name evidence="1" type="ORF">CECT5772_04556</name>
</gene>
<dbReference type="Proteomes" id="UP000028704">
    <property type="component" value="Unassembled WGS sequence"/>
</dbReference>
<accession>A0A922T2S0</accession>
<organism evidence="1 2">
    <name type="scientific">Streptococcus equi subsp. ruminatorum CECT 5772</name>
    <dbReference type="NCBI Taxonomy" id="1051981"/>
    <lineage>
        <taxon>Bacteria</taxon>
        <taxon>Bacillati</taxon>
        <taxon>Bacillota</taxon>
        <taxon>Bacilli</taxon>
        <taxon>Lactobacillales</taxon>
        <taxon>Streptococcaceae</taxon>
        <taxon>Streptococcus</taxon>
    </lineage>
</organism>
<dbReference type="EMBL" id="AWEX01000034">
    <property type="protein sequence ID" value="KED04540.1"/>
    <property type="molecule type" value="Genomic_DNA"/>
</dbReference>
<evidence type="ECO:0000313" key="2">
    <source>
        <dbReference type="Proteomes" id="UP000028704"/>
    </source>
</evidence>
<protein>
    <submittedName>
        <fullName evidence="1">Uncharacterized protein</fullName>
    </submittedName>
</protein>
<sequence length="36" mass="3841">MLSWQQLGLLFLMSIGALARTAVNPKKLKTAVLVAG</sequence>
<name>A0A922T2S0_9STRE</name>
<dbReference type="AlphaFoldDB" id="A0A922T2S0"/>
<reference evidence="1 2" key="1">
    <citation type="journal article" date="2014" name="Int. J. Syst. Evol. Microbiol.">
        <title>Phylogenomics and the dynamic genome evolution of the genus Streptococcus.</title>
        <authorList>
            <consortium name="The Broad Institute Genome Sequencing Platform"/>
            <person name="Richards V.P."/>
            <person name="Palmer S.R."/>
            <person name="Pavinski Bitar P.D."/>
            <person name="Qin X."/>
            <person name="Weinstock G.M."/>
            <person name="Highlander S.K."/>
            <person name="Town C.D."/>
            <person name="Burne R.A."/>
            <person name="Stanhope M.J."/>
        </authorList>
    </citation>
    <scope>NUCLEOTIDE SEQUENCE [LARGE SCALE GENOMIC DNA]</scope>
    <source>
        <strain evidence="1 2">CECT 5772</strain>
    </source>
</reference>
<comment type="caution">
    <text evidence="1">The sequence shown here is derived from an EMBL/GenBank/DDBJ whole genome shotgun (WGS) entry which is preliminary data.</text>
</comment>
<proteinExistence type="predicted"/>